<dbReference type="Gene3D" id="1.20.120.450">
    <property type="entry name" value="dinb family like domain"/>
    <property type="match status" value="1"/>
</dbReference>
<evidence type="ECO:0000313" key="2">
    <source>
        <dbReference type="EMBL" id="SHH56585.1"/>
    </source>
</evidence>
<reference evidence="3" key="1">
    <citation type="submission" date="2016-11" db="EMBL/GenBank/DDBJ databases">
        <authorList>
            <person name="Varghese N."/>
            <person name="Submissions S."/>
        </authorList>
    </citation>
    <scope>NUCLEOTIDE SEQUENCE [LARGE SCALE GENOMIC DNA]</scope>
    <source>
        <strain evidence="3">DSM 25330</strain>
    </source>
</reference>
<dbReference type="InterPro" id="IPR034660">
    <property type="entry name" value="DinB/YfiT-like"/>
</dbReference>
<dbReference type="AlphaFoldDB" id="A0A1M5U0H9"/>
<accession>A0A1M5U0H9</accession>
<gene>
    <name evidence="2" type="ORF">SAMN05444148_2329</name>
</gene>
<dbReference type="Pfam" id="PF12867">
    <property type="entry name" value="DinB_2"/>
    <property type="match status" value="1"/>
</dbReference>
<evidence type="ECO:0000313" key="3">
    <source>
        <dbReference type="Proteomes" id="UP000184522"/>
    </source>
</evidence>
<evidence type="ECO:0000259" key="1">
    <source>
        <dbReference type="Pfam" id="PF12867"/>
    </source>
</evidence>
<dbReference type="EMBL" id="FQWS01000002">
    <property type="protein sequence ID" value="SHH56585.1"/>
    <property type="molecule type" value="Genomic_DNA"/>
</dbReference>
<proteinExistence type="predicted"/>
<dbReference type="SUPFAM" id="SSF109854">
    <property type="entry name" value="DinB/YfiT-like putative metalloenzymes"/>
    <property type="match status" value="1"/>
</dbReference>
<sequence length="169" mass="19242">MHLSPEEFNPYYAPYIEGATKANSIVKSLTLNLKNVVDFYNNLPDSRLEFAYAEGKWTPKDILLHIIDTERIFSYRALRIARGDKTEMVGFEQDDYIESGKANNRTLENLLNEYKSVRNATISLFGSFSETQLKSIGRASGSPISVRAIGHIITGHENHHNCVIEERYL</sequence>
<feature type="domain" description="DinB-like" evidence="1">
    <location>
        <begin position="33"/>
        <end position="160"/>
    </location>
</feature>
<dbReference type="STRING" id="1089305.SAMN05444148_2329"/>
<dbReference type="Proteomes" id="UP000184522">
    <property type="component" value="Unassembled WGS sequence"/>
</dbReference>
<name>A0A1M5U0H9_9FLAO</name>
<dbReference type="InterPro" id="IPR024775">
    <property type="entry name" value="DinB-like"/>
</dbReference>
<organism evidence="2 3">
    <name type="scientific">Winogradskyella jejuensis</name>
    <dbReference type="NCBI Taxonomy" id="1089305"/>
    <lineage>
        <taxon>Bacteria</taxon>
        <taxon>Pseudomonadati</taxon>
        <taxon>Bacteroidota</taxon>
        <taxon>Flavobacteriia</taxon>
        <taxon>Flavobacteriales</taxon>
        <taxon>Flavobacteriaceae</taxon>
        <taxon>Winogradskyella</taxon>
    </lineage>
</organism>
<keyword evidence="3" id="KW-1185">Reference proteome</keyword>
<dbReference type="RefSeq" id="WP_073086610.1">
    <property type="nucleotide sequence ID" value="NZ_FQWS01000002.1"/>
</dbReference>
<dbReference type="OrthoDB" id="9793216at2"/>
<protein>
    <submittedName>
        <fullName evidence="2">DinB superfamily protein</fullName>
    </submittedName>
</protein>